<dbReference type="Proteomes" id="UP001321526">
    <property type="component" value="Chromosome"/>
</dbReference>
<reference evidence="1 2" key="1">
    <citation type="submission" date="2019-01" db="EMBL/GenBank/DDBJ databases">
        <title>Genome sequence of Salinicola endophyticus REST5.</title>
        <authorList>
            <person name="Nascimento F.X."/>
        </authorList>
    </citation>
    <scope>NUCLEOTIDE SEQUENCE [LARGE SCALE GENOMIC DNA]</scope>
    <source>
        <strain evidence="1 2">REST5</strain>
    </source>
</reference>
<name>A0ABY8FGW8_9GAMM</name>
<dbReference type="EMBL" id="CP035631">
    <property type="protein sequence ID" value="WFF40416.1"/>
    <property type="molecule type" value="Genomic_DNA"/>
</dbReference>
<organism evidence="1 2">
    <name type="scientific">Salinicola endophyticus</name>
    <dbReference type="NCBI Taxonomy" id="1949083"/>
    <lineage>
        <taxon>Bacteria</taxon>
        <taxon>Pseudomonadati</taxon>
        <taxon>Pseudomonadota</taxon>
        <taxon>Gammaproteobacteria</taxon>
        <taxon>Oceanospirillales</taxon>
        <taxon>Halomonadaceae</taxon>
        <taxon>Salinicola</taxon>
    </lineage>
</organism>
<evidence type="ECO:0000313" key="1">
    <source>
        <dbReference type="EMBL" id="WFF40416.1"/>
    </source>
</evidence>
<sequence length="93" mass="10323">MNLTQARALREVCREGGKLTLPTTDGPLTVEVTVRQPGNVFDRRVDARFATGETTFTKLNGWPCLALFDELATRIDDQYQVLSDADDAPEVHS</sequence>
<gene>
    <name evidence="1" type="ORF">EVC62_02265</name>
</gene>
<dbReference type="RefSeq" id="WP_282235660.1">
    <property type="nucleotide sequence ID" value="NZ_CP035631.1"/>
</dbReference>
<accession>A0ABY8FGW8</accession>
<evidence type="ECO:0000313" key="2">
    <source>
        <dbReference type="Proteomes" id="UP001321526"/>
    </source>
</evidence>
<proteinExistence type="predicted"/>
<keyword evidence="2" id="KW-1185">Reference proteome</keyword>
<protein>
    <submittedName>
        <fullName evidence="1">Uncharacterized protein</fullName>
    </submittedName>
</protein>